<dbReference type="GO" id="GO:0005886">
    <property type="term" value="C:plasma membrane"/>
    <property type="evidence" value="ECO:0007669"/>
    <property type="project" value="UniProtKB-SubCell"/>
</dbReference>
<evidence type="ECO:0000256" key="1">
    <source>
        <dbReference type="ARBA" id="ARBA00010692"/>
    </source>
</evidence>
<accession>A0A1J5NCK4</accession>
<feature type="transmembrane region" description="Helical" evidence="3">
    <location>
        <begin position="147"/>
        <end position="173"/>
    </location>
</feature>
<dbReference type="PIRSF" id="PIRSF016661">
    <property type="entry name" value="BioY"/>
    <property type="match status" value="1"/>
</dbReference>
<comment type="similarity">
    <text evidence="1 2">Belongs to the BioY family.</text>
</comment>
<feature type="transmembrane region" description="Helical" evidence="3">
    <location>
        <begin position="117"/>
        <end position="135"/>
    </location>
</feature>
<dbReference type="Gene3D" id="1.10.1760.20">
    <property type="match status" value="1"/>
</dbReference>
<feature type="transmembrane region" description="Helical" evidence="3">
    <location>
        <begin position="84"/>
        <end position="105"/>
    </location>
</feature>
<dbReference type="AlphaFoldDB" id="A0A1J5NCK4"/>
<keyword evidence="3" id="KW-0812">Transmembrane</keyword>
<protein>
    <recommendedName>
        <fullName evidence="2">Biotin transporter</fullName>
    </recommendedName>
</protein>
<reference evidence="4 5" key="1">
    <citation type="submission" date="2015-09" db="EMBL/GenBank/DDBJ databases">
        <title>Genome of Desulfovibrio dechloracetivorans BerOc1, a mercury methylating strain isolated from highly hydrocarbons and metals contaminated coastal sediments.</title>
        <authorList>
            <person name="Goni Urriza M."/>
            <person name="Gassie C."/>
            <person name="Bouchez O."/>
            <person name="Klopp C."/>
            <person name="Ranchou-Peyruse A."/>
            <person name="Remy G."/>
        </authorList>
    </citation>
    <scope>NUCLEOTIDE SEQUENCE [LARGE SCALE GENOMIC DNA]</scope>
    <source>
        <strain evidence="4 5">BerOc1</strain>
    </source>
</reference>
<keyword evidence="2" id="KW-0813">Transport</keyword>
<gene>
    <name evidence="4" type="primary">bioY2</name>
    <name evidence="4" type="ORF">BerOc1_01374</name>
</gene>
<keyword evidence="5" id="KW-1185">Reference proteome</keyword>
<dbReference type="EMBL" id="LKAQ01000004">
    <property type="protein sequence ID" value="OIQ49449.1"/>
    <property type="molecule type" value="Genomic_DNA"/>
</dbReference>
<dbReference type="Proteomes" id="UP000181901">
    <property type="component" value="Unassembled WGS sequence"/>
</dbReference>
<dbReference type="OrthoDB" id="9803495at2"/>
<evidence type="ECO:0000256" key="2">
    <source>
        <dbReference type="PIRNR" id="PIRNR016661"/>
    </source>
</evidence>
<sequence>MKTTPLTDIHRLTWTALMAALIAAGACVNLPIGPVPVSMQTFFVALAGFVLGPRRGALAVGLYLLAGAVGLPVFAGGRSGLGHLFGPTGGFLVGFAAYAIIAGLARTDDGISWARGFVFGILGMVLLFLMGAAWLKFSLNLTWTRAWALGVAPFLLWGLIKTSLAVIAGRYLVRAGLLPASA</sequence>
<comment type="caution">
    <text evidence="4">The sequence shown here is derived from an EMBL/GenBank/DDBJ whole genome shotgun (WGS) entry which is preliminary data.</text>
</comment>
<organism evidence="4 5">
    <name type="scientific">Pseudodesulfovibrio hydrargyri</name>
    <dbReference type="NCBI Taxonomy" id="2125990"/>
    <lineage>
        <taxon>Bacteria</taxon>
        <taxon>Pseudomonadati</taxon>
        <taxon>Thermodesulfobacteriota</taxon>
        <taxon>Desulfovibrionia</taxon>
        <taxon>Desulfovibrionales</taxon>
        <taxon>Desulfovibrionaceae</taxon>
    </lineage>
</organism>
<evidence type="ECO:0000313" key="4">
    <source>
        <dbReference type="EMBL" id="OIQ49449.1"/>
    </source>
</evidence>
<dbReference type="Pfam" id="PF02632">
    <property type="entry name" value="BioY"/>
    <property type="match status" value="1"/>
</dbReference>
<feature type="transmembrane region" description="Helical" evidence="3">
    <location>
        <begin position="60"/>
        <end position="78"/>
    </location>
</feature>
<dbReference type="GO" id="GO:0015225">
    <property type="term" value="F:biotin transmembrane transporter activity"/>
    <property type="evidence" value="ECO:0007669"/>
    <property type="project" value="UniProtKB-UniRule"/>
</dbReference>
<dbReference type="PANTHER" id="PTHR34295">
    <property type="entry name" value="BIOTIN TRANSPORTER BIOY"/>
    <property type="match status" value="1"/>
</dbReference>
<proteinExistence type="inferred from homology"/>
<dbReference type="InterPro" id="IPR003784">
    <property type="entry name" value="BioY"/>
</dbReference>
<feature type="transmembrane region" description="Helical" evidence="3">
    <location>
        <begin position="12"/>
        <end position="31"/>
    </location>
</feature>
<evidence type="ECO:0000313" key="5">
    <source>
        <dbReference type="Proteomes" id="UP000181901"/>
    </source>
</evidence>
<evidence type="ECO:0000256" key="3">
    <source>
        <dbReference type="SAM" id="Phobius"/>
    </source>
</evidence>
<keyword evidence="2" id="KW-1003">Cell membrane</keyword>
<dbReference type="RefSeq" id="WP_071544964.1">
    <property type="nucleotide sequence ID" value="NZ_LKAQ01000004.1"/>
</dbReference>
<dbReference type="PROSITE" id="PS51257">
    <property type="entry name" value="PROKAR_LIPOPROTEIN"/>
    <property type="match status" value="1"/>
</dbReference>
<name>A0A1J5NCK4_9BACT</name>
<dbReference type="PANTHER" id="PTHR34295:SF1">
    <property type="entry name" value="BIOTIN TRANSPORTER BIOY"/>
    <property type="match status" value="1"/>
</dbReference>
<keyword evidence="2 3" id="KW-0472">Membrane</keyword>
<keyword evidence="3" id="KW-1133">Transmembrane helix</keyword>
<comment type="subcellular location">
    <subcellularLocation>
        <location evidence="2">Cell membrane</location>
        <topology evidence="2">Multi-pass membrane protein</topology>
    </subcellularLocation>
</comment>